<keyword evidence="3" id="KW-1133">Transmembrane helix</keyword>
<gene>
    <name evidence="5" type="ORF">CT690_04195</name>
</gene>
<dbReference type="EMBL" id="PESE01000001">
    <property type="protein sequence ID" value="PYD40499.1"/>
    <property type="molecule type" value="Genomic_DNA"/>
</dbReference>
<feature type="transmembrane region" description="Helical" evidence="3">
    <location>
        <begin position="198"/>
        <end position="215"/>
    </location>
</feature>
<name>A0A318P303_SERPL</name>
<dbReference type="GO" id="GO:0004190">
    <property type="term" value="F:aspartic-type endopeptidase activity"/>
    <property type="evidence" value="ECO:0007669"/>
    <property type="project" value="InterPro"/>
</dbReference>
<dbReference type="InterPro" id="IPR014032">
    <property type="entry name" value="Peptidase_A24A_bac"/>
</dbReference>
<dbReference type="Proteomes" id="UP000248196">
    <property type="component" value="Unassembled WGS sequence"/>
</dbReference>
<organism evidence="5 6">
    <name type="scientific">Serratia plymuthica</name>
    <dbReference type="NCBI Taxonomy" id="82996"/>
    <lineage>
        <taxon>Bacteria</taxon>
        <taxon>Pseudomonadati</taxon>
        <taxon>Pseudomonadota</taxon>
        <taxon>Gammaproteobacteria</taxon>
        <taxon>Enterobacterales</taxon>
        <taxon>Yersiniaceae</taxon>
        <taxon>Serratia</taxon>
    </lineage>
</organism>
<evidence type="ECO:0000313" key="5">
    <source>
        <dbReference type="EMBL" id="PYD40499.1"/>
    </source>
</evidence>
<dbReference type="PANTHER" id="PTHR30487:SF0">
    <property type="entry name" value="PREPILIN LEADER PEPTIDASE_N-METHYLTRANSFERASE-RELATED"/>
    <property type="match status" value="1"/>
</dbReference>
<feature type="transmembrane region" description="Helical" evidence="3">
    <location>
        <begin position="111"/>
        <end position="133"/>
    </location>
</feature>
<dbReference type="Pfam" id="PF01478">
    <property type="entry name" value="Peptidase_A24"/>
    <property type="match status" value="1"/>
</dbReference>
<dbReference type="PRINTS" id="PR00864">
    <property type="entry name" value="PREPILNPTASE"/>
</dbReference>
<evidence type="ECO:0000256" key="1">
    <source>
        <dbReference type="ARBA" id="ARBA00005801"/>
    </source>
</evidence>
<sequence>MLDDAQHDLWHRCLFIPALLLAAAIATRLIHCVSASLSGPSPKQTRWVMGAALCAGLAALPFGMPLLHRVVLLPVAAVLIALAFIDWRHRLLPDRLTLPLLWAGLLVNQQGYFTSLAEAVSGAVVGYLSLWLLNAAYRRRHQRDGIGQGDFKLLAALGAWVGWPALPMLVTGAAATGLCAVAIACLMRKPGWQTPLPFGLYLAAAAWPLLLSAAGGEFPPSTGYNAKFHLISLWR</sequence>
<dbReference type="AlphaFoldDB" id="A0A318P303"/>
<keyword evidence="3" id="KW-0472">Membrane</keyword>
<dbReference type="InterPro" id="IPR050882">
    <property type="entry name" value="Prepilin_peptidase/N-MTase"/>
</dbReference>
<evidence type="ECO:0000256" key="3">
    <source>
        <dbReference type="SAM" id="Phobius"/>
    </source>
</evidence>
<reference evidence="5 6" key="1">
    <citation type="submission" date="2017-11" db="EMBL/GenBank/DDBJ databases">
        <title>Genome sequence of the oocydin A producing rhizobacterium Serratia plymuthica 4Rx5.</title>
        <authorList>
            <person name="Matilla M.A."/>
            <person name="Udaondo Z."/>
            <person name="Salmond G.P.C."/>
        </authorList>
    </citation>
    <scope>NUCLEOTIDE SEQUENCE [LARGE SCALE GENOMIC DNA]</scope>
    <source>
        <strain evidence="5 6">4Rx5</strain>
    </source>
</reference>
<comment type="caution">
    <text evidence="5">The sequence shown here is derived from an EMBL/GenBank/DDBJ whole genome shotgun (WGS) entry which is preliminary data.</text>
</comment>
<dbReference type="OrthoDB" id="9789291at2"/>
<evidence type="ECO:0000256" key="2">
    <source>
        <dbReference type="RuleBase" id="RU003793"/>
    </source>
</evidence>
<feature type="transmembrane region" description="Helical" evidence="3">
    <location>
        <begin position="169"/>
        <end position="186"/>
    </location>
</feature>
<accession>A0A318P303</accession>
<feature type="transmembrane region" description="Helical" evidence="3">
    <location>
        <begin position="45"/>
        <end position="63"/>
    </location>
</feature>
<proteinExistence type="inferred from homology"/>
<keyword evidence="3" id="KW-0812">Transmembrane</keyword>
<evidence type="ECO:0000259" key="4">
    <source>
        <dbReference type="Pfam" id="PF01478"/>
    </source>
</evidence>
<dbReference type="GO" id="GO:0006465">
    <property type="term" value="P:signal peptide processing"/>
    <property type="evidence" value="ECO:0007669"/>
    <property type="project" value="TreeGrafter"/>
</dbReference>
<evidence type="ECO:0000313" key="6">
    <source>
        <dbReference type="Proteomes" id="UP000248196"/>
    </source>
</evidence>
<dbReference type="GO" id="GO:0005886">
    <property type="term" value="C:plasma membrane"/>
    <property type="evidence" value="ECO:0007669"/>
    <property type="project" value="TreeGrafter"/>
</dbReference>
<comment type="similarity">
    <text evidence="1 2">Belongs to the peptidase A24 family.</text>
</comment>
<protein>
    <submittedName>
        <fullName evidence="5">Prepilin peptidase</fullName>
    </submittedName>
</protein>
<feature type="transmembrane region" description="Helical" evidence="3">
    <location>
        <begin position="70"/>
        <end position="91"/>
    </location>
</feature>
<dbReference type="Gene3D" id="1.20.120.1220">
    <property type="match status" value="1"/>
</dbReference>
<dbReference type="InterPro" id="IPR000045">
    <property type="entry name" value="Prepilin_IV_endopep_pep"/>
</dbReference>
<dbReference type="PANTHER" id="PTHR30487">
    <property type="entry name" value="TYPE 4 PREPILIN-LIKE PROTEINS LEADER PEPTIDE-PROCESSING ENZYME"/>
    <property type="match status" value="1"/>
</dbReference>
<feature type="domain" description="Prepilin type IV endopeptidase peptidase" evidence="4">
    <location>
        <begin position="76"/>
        <end position="179"/>
    </location>
</feature>
<dbReference type="RefSeq" id="WP_004945844.1">
    <property type="nucleotide sequence ID" value="NZ_PESE01000001.1"/>
</dbReference>